<accession>A0AAE0QR52</accession>
<proteinExistence type="predicted"/>
<reference evidence="2" key="1">
    <citation type="submission" date="2023-06" db="EMBL/GenBank/DDBJ databases">
        <title>Male Hemibagrus guttatus genome.</title>
        <authorList>
            <person name="Bian C."/>
        </authorList>
    </citation>
    <scope>NUCLEOTIDE SEQUENCE</scope>
    <source>
        <strain evidence="2">Male_cb2023</strain>
        <tissue evidence="2">Muscle</tissue>
    </source>
</reference>
<feature type="compositionally biased region" description="Basic and acidic residues" evidence="1">
    <location>
        <begin position="629"/>
        <end position="643"/>
    </location>
</feature>
<evidence type="ECO:0000256" key="1">
    <source>
        <dbReference type="SAM" id="MobiDB-lite"/>
    </source>
</evidence>
<dbReference type="EMBL" id="JAUCMX010000012">
    <property type="protein sequence ID" value="KAK3529344.1"/>
    <property type="molecule type" value="Genomic_DNA"/>
</dbReference>
<dbReference type="Proteomes" id="UP001274896">
    <property type="component" value="Unassembled WGS sequence"/>
</dbReference>
<name>A0AAE0QR52_9TELE</name>
<feature type="compositionally biased region" description="Polar residues" evidence="1">
    <location>
        <begin position="267"/>
        <end position="276"/>
    </location>
</feature>
<feature type="region of interest" description="Disordered" evidence="1">
    <location>
        <begin position="625"/>
        <end position="702"/>
    </location>
</feature>
<feature type="region of interest" description="Disordered" evidence="1">
    <location>
        <begin position="257"/>
        <end position="276"/>
    </location>
</feature>
<keyword evidence="3" id="KW-1185">Reference proteome</keyword>
<evidence type="ECO:0000313" key="2">
    <source>
        <dbReference type="EMBL" id="KAK3529344.1"/>
    </source>
</evidence>
<evidence type="ECO:0000313" key="3">
    <source>
        <dbReference type="Proteomes" id="UP001274896"/>
    </source>
</evidence>
<organism evidence="2 3">
    <name type="scientific">Hemibagrus guttatus</name>
    <dbReference type="NCBI Taxonomy" id="175788"/>
    <lineage>
        <taxon>Eukaryota</taxon>
        <taxon>Metazoa</taxon>
        <taxon>Chordata</taxon>
        <taxon>Craniata</taxon>
        <taxon>Vertebrata</taxon>
        <taxon>Euteleostomi</taxon>
        <taxon>Actinopterygii</taxon>
        <taxon>Neopterygii</taxon>
        <taxon>Teleostei</taxon>
        <taxon>Ostariophysi</taxon>
        <taxon>Siluriformes</taxon>
        <taxon>Bagridae</taxon>
        <taxon>Hemibagrus</taxon>
    </lineage>
</organism>
<sequence length="733" mass="81175">MKDTAIRKEMENFYTRDLKMNEKKRSQSGKFGVSTRSTTSDQRPKCFADIMDLVLHLSDEEWRAVSRGMRKQITRVEFVAVCTKIVTEVSSAIVRRLLKPLSRSFGIEAIHEANKKLKEMESESGKCSASGASVQRSPMEASDLICHVAQRVVTEIKGAMLEAIRSTASEPSASPPAEDPITQLDDLSTACTNEICDKILGVYHSVEKNRLTEEMCFSMPLTSLLKVHKIMMGLEDAVSISRSSSWITESTTSDSVSKKTEVMIPESVSSPPQVKSPFSDQFMNTATQLITEVLLKMEQKPASSVSSQTSVPASSETELNLELAKSTATEILHRLYYVIHSCSYADQSVPEHVKFLSFAQKIHADIHKRVFTFVCERKEAASDKSKTFLDACTETDAELNISSDNVQKNAAAKEILDKATQVASEILVRRLTSQISTGLISVTGSGSGTAVDLDRVASGSVKKVISGVPLEIGISEVQNGSEHLRQSSSDFSSNLQSRSGLSESVIDEERNPLPSVQNSLYAPLHIFTVVRDQLRSFFKSFSKSAADNEKSIDMSAYSESVEDSVVPIYISRDGSVHKLEVGQSLSDSVLERRNRMLLSMQFPSELIYTFVEESIKALLQNVLNTGSSEGRDGRSTHTAEDQQKKKKPRVHFVVKTQRRVVAKHPRKQKKQRRVPLPKADQPSTSTSANHHEASHRGSKTLRSVFKSARRTLGRFFSNISKTFTRSVSPETTP</sequence>
<feature type="compositionally biased region" description="Basic residues" evidence="1">
    <location>
        <begin position="644"/>
        <end position="675"/>
    </location>
</feature>
<dbReference type="AlphaFoldDB" id="A0AAE0QR52"/>
<protein>
    <submittedName>
        <fullName evidence="2">Uncharacterized protein</fullName>
    </submittedName>
</protein>
<comment type="caution">
    <text evidence="2">The sequence shown here is derived from an EMBL/GenBank/DDBJ whole genome shotgun (WGS) entry which is preliminary data.</text>
</comment>
<gene>
    <name evidence="2" type="ORF">QTP70_029133</name>
</gene>